<evidence type="ECO:0000313" key="2">
    <source>
        <dbReference type="Proteomes" id="UP001595851"/>
    </source>
</evidence>
<dbReference type="Gene3D" id="3.40.50.80">
    <property type="entry name" value="Nucleotide-binding domain of ferredoxin-NADP reductase (FNR) module"/>
    <property type="match status" value="1"/>
</dbReference>
<dbReference type="Proteomes" id="UP001595851">
    <property type="component" value="Unassembled WGS sequence"/>
</dbReference>
<evidence type="ECO:0008006" key="3">
    <source>
        <dbReference type="Google" id="ProtNLM"/>
    </source>
</evidence>
<dbReference type="RefSeq" id="WP_379535343.1">
    <property type="nucleotide sequence ID" value="NZ_JBHSBI010000046.1"/>
</dbReference>
<evidence type="ECO:0000313" key="1">
    <source>
        <dbReference type="EMBL" id="MFC4015533.1"/>
    </source>
</evidence>
<dbReference type="EMBL" id="JBHSBI010000046">
    <property type="protein sequence ID" value="MFC4015533.1"/>
    <property type="molecule type" value="Genomic_DNA"/>
</dbReference>
<organism evidence="1 2">
    <name type="scientific">Nonomuraea purpurea</name>
    <dbReference type="NCBI Taxonomy" id="1849276"/>
    <lineage>
        <taxon>Bacteria</taxon>
        <taxon>Bacillati</taxon>
        <taxon>Actinomycetota</taxon>
        <taxon>Actinomycetes</taxon>
        <taxon>Streptosporangiales</taxon>
        <taxon>Streptosporangiaceae</taxon>
        <taxon>Nonomuraea</taxon>
    </lineage>
</organism>
<keyword evidence="2" id="KW-1185">Reference proteome</keyword>
<protein>
    <recommendedName>
        <fullName evidence="3">Oxidoreductase FAD/NAD(P)-binding domain-containing protein</fullName>
    </recommendedName>
</protein>
<gene>
    <name evidence="1" type="ORF">ACFOY2_50570</name>
</gene>
<dbReference type="InterPro" id="IPR039261">
    <property type="entry name" value="FNR_nucleotide-bd"/>
</dbReference>
<name>A0ABV8GS29_9ACTN</name>
<proteinExistence type="predicted"/>
<accession>A0ABV8GS29</accession>
<comment type="caution">
    <text evidence="1">The sequence shown here is derived from an EMBL/GenBank/DDBJ whole genome shotgun (WGS) entry which is preliminary data.</text>
</comment>
<sequence length="56" mass="6032">MIGDGAHVYVCGDATGMGPAVEETLRRIGATIPDDRDGSGWLEEMRKAGRYATDVY</sequence>
<dbReference type="SUPFAM" id="SSF52343">
    <property type="entry name" value="Ferredoxin reductase-like, C-terminal NADP-linked domain"/>
    <property type="match status" value="1"/>
</dbReference>
<reference evidence="2" key="1">
    <citation type="journal article" date="2019" name="Int. J. Syst. Evol. Microbiol.">
        <title>The Global Catalogue of Microorganisms (GCM) 10K type strain sequencing project: providing services to taxonomists for standard genome sequencing and annotation.</title>
        <authorList>
            <consortium name="The Broad Institute Genomics Platform"/>
            <consortium name="The Broad Institute Genome Sequencing Center for Infectious Disease"/>
            <person name="Wu L."/>
            <person name="Ma J."/>
        </authorList>
    </citation>
    <scope>NUCLEOTIDE SEQUENCE [LARGE SCALE GENOMIC DNA]</scope>
    <source>
        <strain evidence="2">TBRC 1276</strain>
    </source>
</reference>